<dbReference type="SUPFAM" id="SSF53271">
    <property type="entry name" value="PRTase-like"/>
    <property type="match status" value="1"/>
</dbReference>
<evidence type="ECO:0000313" key="4">
    <source>
        <dbReference type="Proteomes" id="UP000502533"/>
    </source>
</evidence>
<dbReference type="InterPro" id="IPR044005">
    <property type="entry name" value="DZR_2"/>
</dbReference>
<dbReference type="RefSeq" id="WP_040000110.1">
    <property type="nucleotide sequence ID" value="NZ_CALMTF010000112.1"/>
</dbReference>
<protein>
    <submittedName>
        <fullName evidence="3">ComF family protein</fullName>
    </submittedName>
</protein>
<dbReference type="CDD" id="cd06223">
    <property type="entry name" value="PRTases_typeI"/>
    <property type="match status" value="1"/>
</dbReference>
<reference evidence="3 4" key="1">
    <citation type="submission" date="2020-03" db="EMBL/GenBank/DDBJ databases">
        <title>Isolation of cellulose-producing strains, genome characterization and application of the synthesized cellulose films as an economical and sustainable material for piezoelectric sensor construction.</title>
        <authorList>
            <person name="Mangayil R.K."/>
        </authorList>
    </citation>
    <scope>NUCLEOTIDE SEQUENCE [LARGE SCALE GENOMIC DNA]</scope>
    <source>
        <strain evidence="3 4">ENS 9a1a</strain>
    </source>
</reference>
<proteinExistence type="inferred from homology"/>
<accession>A0A858JPA2</accession>
<dbReference type="EMBL" id="CP050139">
    <property type="protein sequence ID" value="QIP35493.1"/>
    <property type="molecule type" value="Genomic_DNA"/>
</dbReference>
<evidence type="ECO:0000259" key="2">
    <source>
        <dbReference type="Pfam" id="PF18912"/>
    </source>
</evidence>
<dbReference type="PANTHER" id="PTHR47505:SF1">
    <property type="entry name" value="DNA UTILIZATION PROTEIN YHGH"/>
    <property type="match status" value="1"/>
</dbReference>
<keyword evidence="4" id="KW-1185">Reference proteome</keyword>
<gene>
    <name evidence="3" type="ORF">GWK63_08495</name>
</gene>
<comment type="similarity">
    <text evidence="1">Belongs to the ComF/GntX family.</text>
</comment>
<dbReference type="PANTHER" id="PTHR47505">
    <property type="entry name" value="DNA UTILIZATION PROTEIN YHGH"/>
    <property type="match status" value="1"/>
</dbReference>
<sequence length="255" mass="27386">MTLRPSFPPWRRAARQVLDVLFPPRCAGCGDDVAQTAHLCATCVGRIHLITAPFCHCCVMPFTSRAAGGPDLTCVACRENPPPWREARAAMVYDDTPRTLILPLKYADRTENAALLARYMAGAALGLIGPDCVLVPVPLHRLRLFSRRYNQAALLARALGRLTGAAVIIDGLERPRATRPLEGLGRAARHARMHGAVGVRAHRQAAIQGRHMIVVDDVMTTGATLAACTRALLAAGAGRVDVLAAARACGQHEQQ</sequence>
<dbReference type="GeneID" id="85022191"/>
<name>A0A858JPA2_9PROT</name>
<evidence type="ECO:0000256" key="1">
    <source>
        <dbReference type="ARBA" id="ARBA00008007"/>
    </source>
</evidence>
<organism evidence="3 4">
    <name type="scientific">Komagataeibacter rhaeticus</name>
    <dbReference type="NCBI Taxonomy" id="215221"/>
    <lineage>
        <taxon>Bacteria</taxon>
        <taxon>Pseudomonadati</taxon>
        <taxon>Pseudomonadota</taxon>
        <taxon>Alphaproteobacteria</taxon>
        <taxon>Acetobacterales</taxon>
        <taxon>Acetobacteraceae</taxon>
        <taxon>Komagataeibacter</taxon>
    </lineage>
</organism>
<dbReference type="InterPro" id="IPR051910">
    <property type="entry name" value="ComF/GntX_DNA_util-trans"/>
</dbReference>
<evidence type="ECO:0000313" key="3">
    <source>
        <dbReference type="EMBL" id="QIP35493.1"/>
    </source>
</evidence>
<dbReference type="Proteomes" id="UP000502533">
    <property type="component" value="Chromosome"/>
</dbReference>
<dbReference type="InterPro" id="IPR000836">
    <property type="entry name" value="PRTase_dom"/>
</dbReference>
<dbReference type="KEGG" id="kre:GWK63_08495"/>
<dbReference type="AlphaFoldDB" id="A0A858JPA2"/>
<feature type="domain" description="Double zinc ribbon" evidence="2">
    <location>
        <begin position="17"/>
        <end position="77"/>
    </location>
</feature>
<dbReference type="Pfam" id="PF18912">
    <property type="entry name" value="DZR_2"/>
    <property type="match status" value="1"/>
</dbReference>
<dbReference type="Gene3D" id="3.40.50.2020">
    <property type="match status" value="1"/>
</dbReference>
<dbReference type="InterPro" id="IPR029057">
    <property type="entry name" value="PRTase-like"/>
</dbReference>